<evidence type="ECO:0000313" key="4">
    <source>
        <dbReference type="Proteomes" id="UP000054023"/>
    </source>
</evidence>
<comment type="caution">
    <text evidence="3">The sequence shown here is derived from an EMBL/GenBank/DDBJ whole genome shotgun (WGS) entry which is preliminary data.</text>
</comment>
<protein>
    <submittedName>
        <fullName evidence="3">Esterase</fullName>
    </submittedName>
</protein>
<name>A0A0W8IK28_9MICC</name>
<evidence type="ECO:0000256" key="1">
    <source>
        <dbReference type="ARBA" id="ARBA00022801"/>
    </source>
</evidence>
<dbReference type="RefSeq" id="WP_058887282.1">
    <property type="nucleotide sequence ID" value="NZ_LQBM01000001.1"/>
</dbReference>
<organism evidence="3 4">
    <name type="scientific">Nesterenkonia jeotgali</name>
    <dbReference type="NCBI Taxonomy" id="317018"/>
    <lineage>
        <taxon>Bacteria</taxon>
        <taxon>Bacillati</taxon>
        <taxon>Actinomycetota</taxon>
        <taxon>Actinomycetes</taxon>
        <taxon>Micrococcales</taxon>
        <taxon>Micrococcaceae</taxon>
        <taxon>Nesterenkonia</taxon>
    </lineage>
</organism>
<sequence length="265" mass="29113">MTAEPAQLHAQHVGETGETVVFLHGLFGQGKNFTQIAKALTPDLQSVLIDLPNHGDSEWTETFDYIEQADLVAEHLRSTVASDGPVHLVGHSMGGKVAMVLALRHPELISSLAVVDISPVARESMGEFDHLIGSLSRLDLAELSSRGEADELLQEPIPERIVRGFLLQSLVRDGEGFRWRVNLDLLHESLPQIGGFPEFTEETFEGPVLWIAGAESDYVQDDFAPAMRALFPRVSLTTIKDAGHWVHAEKPEVFSAVLKAFFTAD</sequence>
<dbReference type="InterPro" id="IPR000639">
    <property type="entry name" value="Epox_hydrolase-like"/>
</dbReference>
<proteinExistence type="predicted"/>
<dbReference type="PANTHER" id="PTHR46118:SF4">
    <property type="entry name" value="PROTEIN ABHD11"/>
    <property type="match status" value="1"/>
</dbReference>
<dbReference type="PRINTS" id="PR00111">
    <property type="entry name" value="ABHYDROLASE"/>
</dbReference>
<keyword evidence="4" id="KW-1185">Reference proteome</keyword>
<dbReference type="OrthoDB" id="63519at2"/>
<dbReference type="Gene3D" id="3.40.50.1820">
    <property type="entry name" value="alpha/beta hydrolase"/>
    <property type="match status" value="1"/>
</dbReference>
<dbReference type="AlphaFoldDB" id="A0A0W8IK28"/>
<dbReference type="GO" id="GO:0052689">
    <property type="term" value="F:carboxylic ester hydrolase activity"/>
    <property type="evidence" value="ECO:0007669"/>
    <property type="project" value="TreeGrafter"/>
</dbReference>
<keyword evidence="1" id="KW-0378">Hydrolase</keyword>
<gene>
    <name evidence="3" type="ORF">AVL63_07750</name>
</gene>
<dbReference type="PRINTS" id="PR00412">
    <property type="entry name" value="EPOXHYDRLASE"/>
</dbReference>
<dbReference type="Proteomes" id="UP000054023">
    <property type="component" value="Unassembled WGS sequence"/>
</dbReference>
<dbReference type="SUPFAM" id="SSF53474">
    <property type="entry name" value="alpha/beta-Hydrolases"/>
    <property type="match status" value="1"/>
</dbReference>
<dbReference type="STRING" id="317018.AVL63_07750"/>
<dbReference type="InterPro" id="IPR000073">
    <property type="entry name" value="AB_hydrolase_1"/>
</dbReference>
<evidence type="ECO:0000313" key="3">
    <source>
        <dbReference type="EMBL" id="KUG60297.1"/>
    </source>
</evidence>
<dbReference type="Pfam" id="PF12697">
    <property type="entry name" value="Abhydrolase_6"/>
    <property type="match status" value="1"/>
</dbReference>
<reference evidence="4" key="1">
    <citation type="submission" date="2015-12" db="EMBL/GenBank/DDBJ databases">
        <authorList>
            <person name="Nair G.R."/>
            <person name="Kaur G."/>
            <person name="Mayilraj S."/>
        </authorList>
    </citation>
    <scope>NUCLEOTIDE SEQUENCE [LARGE SCALE GENOMIC DNA]</scope>
    <source>
        <strain evidence="4">CD08_7</strain>
    </source>
</reference>
<evidence type="ECO:0000259" key="2">
    <source>
        <dbReference type="Pfam" id="PF12697"/>
    </source>
</evidence>
<dbReference type="PANTHER" id="PTHR46118">
    <property type="entry name" value="PROTEIN ABHD11"/>
    <property type="match status" value="1"/>
</dbReference>
<dbReference type="InterPro" id="IPR029058">
    <property type="entry name" value="AB_hydrolase_fold"/>
</dbReference>
<dbReference type="EMBL" id="LQBM01000001">
    <property type="protein sequence ID" value="KUG60297.1"/>
    <property type="molecule type" value="Genomic_DNA"/>
</dbReference>
<feature type="domain" description="AB hydrolase-1" evidence="2">
    <location>
        <begin position="20"/>
        <end position="256"/>
    </location>
</feature>
<accession>A0A0W8IK28</accession>